<evidence type="ECO:0000256" key="4">
    <source>
        <dbReference type="ARBA" id="ARBA00022454"/>
    </source>
</evidence>
<comment type="catalytic activity">
    <reaction evidence="13">
        <text>N(6)-methyl-L-lysyl(20)-[histone H4] + S-adenosyl-L-methionine = N(6),N(6)-dimethyl-L-lysyl(20)-[histone H4] + S-adenosyl-L-homocysteine + H(+)</text>
        <dbReference type="Rhea" id="RHEA:60348"/>
        <dbReference type="Rhea" id="RHEA-COMP:15555"/>
        <dbReference type="Rhea" id="RHEA-COMP:15556"/>
        <dbReference type="ChEBI" id="CHEBI:15378"/>
        <dbReference type="ChEBI" id="CHEBI:57856"/>
        <dbReference type="ChEBI" id="CHEBI:59789"/>
        <dbReference type="ChEBI" id="CHEBI:61929"/>
        <dbReference type="ChEBI" id="CHEBI:61976"/>
        <dbReference type="EC" id="2.1.1.362"/>
    </reaction>
</comment>
<keyword evidence="9" id="KW-0156">Chromatin regulator</keyword>
<evidence type="ECO:0000256" key="15">
    <source>
        <dbReference type="ARBA" id="ARBA00071597"/>
    </source>
</evidence>
<feature type="compositionally biased region" description="Pro residues" evidence="16">
    <location>
        <begin position="300"/>
        <end position="310"/>
    </location>
</feature>
<dbReference type="EC" id="2.1.1.362" evidence="3"/>
<dbReference type="AlphaFoldDB" id="A0A0K2TRF8"/>
<dbReference type="OrthoDB" id="6627536at2759"/>
<evidence type="ECO:0000256" key="9">
    <source>
        <dbReference type="ARBA" id="ARBA00022853"/>
    </source>
</evidence>
<keyword evidence="7" id="KW-0808">Transferase</keyword>
<dbReference type="InterPro" id="IPR001214">
    <property type="entry name" value="SET_dom"/>
</dbReference>
<evidence type="ECO:0000256" key="3">
    <source>
        <dbReference type="ARBA" id="ARBA00012188"/>
    </source>
</evidence>
<evidence type="ECO:0000256" key="11">
    <source>
        <dbReference type="ARBA" id="ARBA00023163"/>
    </source>
</evidence>
<feature type="region of interest" description="Disordered" evidence="16">
    <location>
        <begin position="353"/>
        <end position="499"/>
    </location>
</feature>
<dbReference type="PANTHER" id="PTHR12977">
    <property type="entry name" value="SUPPRESSOR OF VARIEGATION 4-20-RELATED"/>
    <property type="match status" value="1"/>
</dbReference>
<reference evidence="18" key="1">
    <citation type="submission" date="2014-05" db="EMBL/GenBank/DDBJ databases">
        <authorList>
            <person name="Chronopoulou M."/>
        </authorList>
    </citation>
    <scope>NUCLEOTIDE SEQUENCE</scope>
    <source>
        <tissue evidence="18">Whole organism</tissue>
    </source>
</reference>
<feature type="compositionally biased region" description="Basic and acidic residues" evidence="16">
    <location>
        <begin position="574"/>
        <end position="584"/>
    </location>
</feature>
<evidence type="ECO:0000256" key="10">
    <source>
        <dbReference type="ARBA" id="ARBA00023015"/>
    </source>
</evidence>
<protein>
    <recommendedName>
        <fullName evidence="15">Histone-lysine N-methyltransferase Suv4-20</fullName>
        <ecNumber evidence="3">2.1.1.362</ecNumber>
    </recommendedName>
</protein>
<evidence type="ECO:0000256" key="16">
    <source>
        <dbReference type="SAM" id="MobiDB-lite"/>
    </source>
</evidence>
<keyword evidence="10" id="KW-0805">Transcription regulation</keyword>
<evidence type="ECO:0000256" key="7">
    <source>
        <dbReference type="ARBA" id="ARBA00022679"/>
    </source>
</evidence>
<dbReference type="PROSITE" id="PS50280">
    <property type="entry name" value="SET"/>
    <property type="match status" value="1"/>
</dbReference>
<dbReference type="SUPFAM" id="SSF82199">
    <property type="entry name" value="SET domain"/>
    <property type="match status" value="1"/>
</dbReference>
<evidence type="ECO:0000256" key="5">
    <source>
        <dbReference type="ARBA" id="ARBA00022491"/>
    </source>
</evidence>
<feature type="compositionally biased region" description="Low complexity" evidence="16">
    <location>
        <begin position="480"/>
        <end position="494"/>
    </location>
</feature>
<sequence length="607" mass="68388">MTLSSNVTGSGTSSSMTPKELSDYDDIATALIVDPYLGFQTHKMSQRFRPPKESDTKSLRKSVLDFIQNQNFETTYKELMLVDWTKTLNKRSKVSQASLKEHIFRYLRMFDLKSGFIISPCHRYSLEGQMGAKISSTKSWAKGDQITYLIGCIAELTEEEENVLLVPGKNDFSVMYSCRKNCAQLWLGSAAYINHDCRPNCKFVATGRDRACVKVLRDIAPGDEIMCMYGEDFFGDNNCYCECETCERRGTGAFAKLKSESPEKDQGYRLRETQLRLNRTKLKNETTKPVTTTINKITTPLPPPPPPPLRPTRQQQPAMTYRDLRLRGFTGTRYDADILIRQGYTFEDLKNLTASSSSGNSVTTTRSSTAKSRHNLKSNDRSNYNVTSRSLRDTPGRLRARCERGRAASDSSGISDDSSSTSSGSDSGIDVDNDSTSRRPVNPVTNGIRKTLEKMNLNREGTPPPPPLKDSSDDSTVFWTTPTKRTTTNNATPRGSPGVKLTLRMKRSPVLDEVLENGNSLHSASSASPVKFRRLEYEVLRMEGVDEGDTMESNDGDRNSRGRRRHHRHRKDRKRVDKSEVYDHQRPMKRLKLIVGNETVSTINLIN</sequence>
<evidence type="ECO:0000256" key="2">
    <source>
        <dbReference type="ARBA" id="ARBA00004286"/>
    </source>
</evidence>
<keyword evidence="5" id="KW-0678">Repressor</keyword>
<evidence type="ECO:0000256" key="1">
    <source>
        <dbReference type="ARBA" id="ARBA00004123"/>
    </source>
</evidence>
<dbReference type="InterPro" id="IPR041938">
    <property type="entry name" value="Hist-Lys_N-MTase_N"/>
</dbReference>
<keyword evidence="8" id="KW-0949">S-adenosyl-L-methionine</keyword>
<dbReference type="SMART" id="SM00317">
    <property type="entry name" value="SET"/>
    <property type="match status" value="1"/>
</dbReference>
<evidence type="ECO:0000256" key="14">
    <source>
        <dbReference type="ARBA" id="ARBA00052814"/>
    </source>
</evidence>
<dbReference type="GO" id="GO:0140941">
    <property type="term" value="F:histone H4K20me methyltransferase activity"/>
    <property type="evidence" value="ECO:0007669"/>
    <property type="project" value="UniProtKB-EC"/>
</dbReference>
<feature type="domain" description="SET" evidence="17">
    <location>
        <begin position="132"/>
        <end position="230"/>
    </location>
</feature>
<dbReference type="Gene3D" id="2.170.270.10">
    <property type="entry name" value="SET domain"/>
    <property type="match status" value="1"/>
</dbReference>
<dbReference type="EMBL" id="HACA01010615">
    <property type="protein sequence ID" value="CDW27976.1"/>
    <property type="molecule type" value="Transcribed_RNA"/>
</dbReference>
<feature type="region of interest" description="Disordered" evidence="16">
    <location>
        <begin position="294"/>
        <end position="320"/>
    </location>
</feature>
<dbReference type="PANTHER" id="PTHR12977:SF4">
    <property type="entry name" value="HISTONE-LYSINE N-METHYLTRANSFERASE KMT5B"/>
    <property type="match status" value="1"/>
</dbReference>
<dbReference type="FunFam" id="2.170.270.10:FF:000006">
    <property type="entry name" value="Histone-lysine N-methyltransferase"/>
    <property type="match status" value="1"/>
</dbReference>
<feature type="compositionally biased region" description="Basic and acidic residues" evidence="16">
    <location>
        <begin position="390"/>
        <end position="407"/>
    </location>
</feature>
<dbReference type="GO" id="GO:0005634">
    <property type="term" value="C:nucleus"/>
    <property type="evidence" value="ECO:0007669"/>
    <property type="project" value="UniProtKB-SubCell"/>
</dbReference>
<dbReference type="InterPro" id="IPR039977">
    <property type="entry name" value="Suv4-20/Set9"/>
</dbReference>
<proteinExistence type="predicted"/>
<dbReference type="InterPro" id="IPR044426">
    <property type="entry name" value="Suv4-20_SET"/>
</dbReference>
<feature type="region of interest" description="Disordered" evidence="16">
    <location>
        <begin position="546"/>
        <end position="584"/>
    </location>
</feature>
<comment type="subcellular location">
    <subcellularLocation>
        <location evidence="2">Chromosome</location>
    </subcellularLocation>
    <subcellularLocation>
        <location evidence="1">Nucleus</location>
    </subcellularLocation>
</comment>
<keyword evidence="12" id="KW-0539">Nucleus</keyword>
<dbReference type="InterPro" id="IPR025790">
    <property type="entry name" value="Suv4-20_animal"/>
</dbReference>
<dbReference type="CDD" id="cd19186">
    <property type="entry name" value="SET_Suv4-20"/>
    <property type="match status" value="1"/>
</dbReference>
<dbReference type="PROSITE" id="PS51570">
    <property type="entry name" value="SAM_MT43_SUVAR420_2"/>
    <property type="match status" value="1"/>
</dbReference>
<dbReference type="FunFam" id="1.10.10.1700:FF:000001">
    <property type="entry name" value="Histone-lysine N-methyltransferase"/>
    <property type="match status" value="1"/>
</dbReference>
<dbReference type="GO" id="GO:0032259">
    <property type="term" value="P:methylation"/>
    <property type="evidence" value="ECO:0007669"/>
    <property type="project" value="UniProtKB-KW"/>
</dbReference>
<name>A0A0K2TRF8_LEPSM</name>
<feature type="compositionally biased region" description="Basic residues" evidence="16">
    <location>
        <begin position="561"/>
        <end position="573"/>
    </location>
</feature>
<feature type="compositionally biased region" description="Polar residues" evidence="16">
    <location>
        <begin position="353"/>
        <end position="370"/>
    </location>
</feature>
<accession>A0A0K2TRF8</accession>
<evidence type="ECO:0000256" key="6">
    <source>
        <dbReference type="ARBA" id="ARBA00022603"/>
    </source>
</evidence>
<feature type="compositionally biased region" description="Low complexity" evidence="16">
    <location>
        <begin position="409"/>
        <end position="430"/>
    </location>
</feature>
<evidence type="ECO:0000256" key="8">
    <source>
        <dbReference type="ARBA" id="ARBA00022691"/>
    </source>
</evidence>
<dbReference type="GO" id="GO:0005694">
    <property type="term" value="C:chromosome"/>
    <property type="evidence" value="ECO:0007669"/>
    <property type="project" value="UniProtKB-SubCell"/>
</dbReference>
<keyword evidence="11" id="KW-0804">Transcription</keyword>
<dbReference type="InterPro" id="IPR046341">
    <property type="entry name" value="SET_dom_sf"/>
</dbReference>
<evidence type="ECO:0000313" key="18">
    <source>
        <dbReference type="EMBL" id="CDW27976.1"/>
    </source>
</evidence>
<evidence type="ECO:0000259" key="17">
    <source>
        <dbReference type="PROSITE" id="PS50280"/>
    </source>
</evidence>
<evidence type="ECO:0000256" key="13">
    <source>
        <dbReference type="ARBA" id="ARBA00051837"/>
    </source>
</evidence>
<evidence type="ECO:0000256" key="12">
    <source>
        <dbReference type="ARBA" id="ARBA00023242"/>
    </source>
</evidence>
<dbReference type="Gene3D" id="1.10.10.1700">
    <property type="entry name" value="Histone-lysine N-methyltransferase"/>
    <property type="match status" value="1"/>
</dbReference>
<keyword evidence="6" id="KW-0489">Methyltransferase</keyword>
<dbReference type="Pfam" id="PF00856">
    <property type="entry name" value="SET"/>
    <property type="match status" value="1"/>
</dbReference>
<organism evidence="18">
    <name type="scientific">Lepeophtheirus salmonis</name>
    <name type="common">Salmon louse</name>
    <name type="synonym">Caligus salmonis</name>
    <dbReference type="NCBI Taxonomy" id="72036"/>
    <lineage>
        <taxon>Eukaryota</taxon>
        <taxon>Metazoa</taxon>
        <taxon>Ecdysozoa</taxon>
        <taxon>Arthropoda</taxon>
        <taxon>Crustacea</taxon>
        <taxon>Multicrustacea</taxon>
        <taxon>Hexanauplia</taxon>
        <taxon>Copepoda</taxon>
        <taxon>Siphonostomatoida</taxon>
        <taxon>Caligidae</taxon>
        <taxon>Lepeophtheirus</taxon>
    </lineage>
</organism>
<comment type="catalytic activity">
    <reaction evidence="14">
        <text>N(6),N(6)-dimethyl-L-lysyl(20)-[histone H4] + S-adenosyl-L-methionine = N(6),N(6),N(6)-trimethyl-L-lysyl(20)-[histone H4] + S-adenosyl-L-homocysteine + H(+)</text>
        <dbReference type="Rhea" id="RHEA:61992"/>
        <dbReference type="Rhea" id="RHEA-COMP:15556"/>
        <dbReference type="Rhea" id="RHEA-COMP:15998"/>
        <dbReference type="ChEBI" id="CHEBI:15378"/>
        <dbReference type="ChEBI" id="CHEBI:57856"/>
        <dbReference type="ChEBI" id="CHEBI:59789"/>
        <dbReference type="ChEBI" id="CHEBI:61961"/>
        <dbReference type="ChEBI" id="CHEBI:61976"/>
    </reaction>
</comment>
<keyword evidence="4" id="KW-0158">Chromosome</keyword>